<organism evidence="11 12">
    <name type="scientific">Thiopseudomonas denitrificans</name>
    <dbReference type="NCBI Taxonomy" id="1501432"/>
    <lineage>
        <taxon>Bacteria</taxon>
        <taxon>Pseudomonadati</taxon>
        <taxon>Pseudomonadota</taxon>
        <taxon>Gammaproteobacteria</taxon>
        <taxon>Pseudomonadales</taxon>
        <taxon>Pseudomonadaceae</taxon>
        <taxon>Thiopseudomonas</taxon>
    </lineage>
</organism>
<sequence>MSHYTEEEQIAQFKDWWSRNGKPLLVGAILAVALVFGWQGWQKRQAGQAEQLSATYQQLLEAAFSNEGTSAGDMLKLLQTLESVKPDHAYTQYARMLVARVAVLEDRLDDAAALLRQVADKPANPVLGELSRQRLARVLAAGDKAEEALTLLSGKGLEAYQAARDELRGDVLVQLGRTDEARKAYQAARDNLDDGSAAGSLMMKLDDLSSKDA</sequence>
<comment type="similarity">
    <text evidence="7">Belongs to the YfgM family.</text>
</comment>
<dbReference type="OrthoDB" id="9789675at2"/>
<dbReference type="GO" id="GO:0005886">
    <property type="term" value="C:plasma membrane"/>
    <property type="evidence" value="ECO:0007669"/>
    <property type="project" value="UniProtKB-SubCell"/>
</dbReference>
<evidence type="ECO:0000256" key="2">
    <source>
        <dbReference type="ARBA" id="ARBA00022475"/>
    </source>
</evidence>
<dbReference type="GO" id="GO:0044877">
    <property type="term" value="F:protein-containing complex binding"/>
    <property type="evidence" value="ECO:0007669"/>
    <property type="project" value="InterPro"/>
</dbReference>
<dbReference type="Pfam" id="PF09976">
    <property type="entry name" value="TPR_21"/>
    <property type="match status" value="1"/>
</dbReference>
<accession>A0A4R6U1F0</accession>
<dbReference type="AlphaFoldDB" id="A0A4R6U1F0"/>
<evidence type="ECO:0000313" key="12">
    <source>
        <dbReference type="Proteomes" id="UP000294575"/>
    </source>
</evidence>
<evidence type="ECO:0000256" key="3">
    <source>
        <dbReference type="ARBA" id="ARBA00022692"/>
    </source>
</evidence>
<evidence type="ECO:0000256" key="1">
    <source>
        <dbReference type="ARBA" id="ARBA00004401"/>
    </source>
</evidence>
<keyword evidence="6" id="KW-0143">Chaperone</keyword>
<evidence type="ECO:0000256" key="4">
    <source>
        <dbReference type="ARBA" id="ARBA00022989"/>
    </source>
</evidence>
<keyword evidence="2" id="KW-1003">Cell membrane</keyword>
<name>A0A4R6U1F0_9GAMM</name>
<dbReference type="PANTHER" id="PTHR38035:SF1">
    <property type="entry name" value="ANCILLARY SECYEG TRANSLOCON SUBUNIT"/>
    <property type="match status" value="1"/>
</dbReference>
<keyword evidence="3 9" id="KW-0812">Transmembrane</keyword>
<evidence type="ECO:0000256" key="8">
    <source>
        <dbReference type="ARBA" id="ARBA00024235"/>
    </source>
</evidence>
<evidence type="ECO:0000256" key="9">
    <source>
        <dbReference type="SAM" id="Phobius"/>
    </source>
</evidence>
<dbReference type="InterPro" id="IPR026039">
    <property type="entry name" value="YfgM"/>
</dbReference>
<dbReference type="InterPro" id="IPR018704">
    <property type="entry name" value="SecYEG/CpoB_TPR"/>
</dbReference>
<evidence type="ECO:0000256" key="5">
    <source>
        <dbReference type="ARBA" id="ARBA00023136"/>
    </source>
</evidence>
<dbReference type="Proteomes" id="UP000294575">
    <property type="component" value="Unassembled WGS sequence"/>
</dbReference>
<evidence type="ECO:0000256" key="6">
    <source>
        <dbReference type="ARBA" id="ARBA00023186"/>
    </source>
</evidence>
<evidence type="ECO:0000259" key="10">
    <source>
        <dbReference type="Pfam" id="PF09976"/>
    </source>
</evidence>
<feature type="domain" description="Ancillary SecYEG translocon subunit/Cell division coordinator CpoB TPR" evidence="10">
    <location>
        <begin position="14"/>
        <end position="209"/>
    </location>
</feature>
<evidence type="ECO:0000313" key="11">
    <source>
        <dbReference type="EMBL" id="TDQ38473.1"/>
    </source>
</evidence>
<dbReference type="RefSeq" id="WP_101496192.1">
    <property type="nucleotide sequence ID" value="NZ_LNJZ01000005.1"/>
</dbReference>
<dbReference type="Gene3D" id="1.25.40.10">
    <property type="entry name" value="Tetratricopeptide repeat domain"/>
    <property type="match status" value="1"/>
</dbReference>
<reference evidence="11 12" key="1">
    <citation type="submission" date="2019-03" db="EMBL/GenBank/DDBJ databases">
        <title>Genomic Encyclopedia of Type Strains, Phase IV (KMG-IV): sequencing the most valuable type-strain genomes for metagenomic binning, comparative biology and taxonomic classification.</title>
        <authorList>
            <person name="Goeker M."/>
        </authorList>
    </citation>
    <scope>NUCLEOTIDE SEQUENCE [LARGE SCALE GENOMIC DNA]</scope>
    <source>
        <strain evidence="11 12">DSM 28679</strain>
    </source>
</reference>
<dbReference type="PIRSF" id="PIRSF006170">
    <property type="entry name" value="YfgM"/>
    <property type="match status" value="1"/>
</dbReference>
<keyword evidence="5 9" id="KW-0472">Membrane</keyword>
<dbReference type="InterPro" id="IPR011990">
    <property type="entry name" value="TPR-like_helical_dom_sf"/>
</dbReference>
<keyword evidence="4 9" id="KW-1133">Transmembrane helix</keyword>
<dbReference type="EMBL" id="SNYK01000004">
    <property type="protein sequence ID" value="TDQ38473.1"/>
    <property type="molecule type" value="Genomic_DNA"/>
</dbReference>
<proteinExistence type="inferred from homology"/>
<comment type="caution">
    <text evidence="11">The sequence shown here is derived from an EMBL/GenBank/DDBJ whole genome shotgun (WGS) entry which is preliminary data.</text>
</comment>
<dbReference type="PANTHER" id="PTHR38035">
    <property type="entry name" value="UPF0070 PROTEIN YFGM"/>
    <property type="match status" value="1"/>
</dbReference>
<protein>
    <recommendedName>
        <fullName evidence="8">Ancillary SecYEG translocon subunit</fullName>
    </recommendedName>
</protein>
<feature type="transmembrane region" description="Helical" evidence="9">
    <location>
        <begin position="24"/>
        <end position="41"/>
    </location>
</feature>
<gene>
    <name evidence="11" type="ORF">DFQ45_10447</name>
</gene>
<comment type="subcellular location">
    <subcellularLocation>
        <location evidence="1">Cell membrane</location>
        <topology evidence="1">Single-pass type II membrane protein</topology>
    </subcellularLocation>
</comment>
<evidence type="ECO:0000256" key="7">
    <source>
        <dbReference type="ARBA" id="ARBA00024197"/>
    </source>
</evidence>
<keyword evidence="12" id="KW-1185">Reference proteome</keyword>